<dbReference type="AlphaFoldDB" id="A0A1J7CQE9"/>
<dbReference type="Gene3D" id="2.40.160.60">
    <property type="entry name" value="Outer membrane protein transport protein (OMPP1/FadL/TodX)"/>
    <property type="match status" value="1"/>
</dbReference>
<protein>
    <submittedName>
        <fullName evidence="2">Aromatic hydrocarbon degradation protein</fullName>
    </submittedName>
</protein>
<dbReference type="Proteomes" id="UP000182826">
    <property type="component" value="Unassembled WGS sequence"/>
</dbReference>
<evidence type="ECO:0000256" key="1">
    <source>
        <dbReference type="SAM" id="SignalP"/>
    </source>
</evidence>
<name>A0A1J7CQE9_FLAJO</name>
<feature type="chain" id="PRO_5009644460" evidence="1">
    <location>
        <begin position="21"/>
        <end position="412"/>
    </location>
</feature>
<dbReference type="EMBL" id="MLFK01000006">
    <property type="protein sequence ID" value="OIV41874.1"/>
    <property type="molecule type" value="Genomic_DNA"/>
</dbReference>
<keyword evidence="1" id="KW-0732">Signal</keyword>
<dbReference type="OrthoDB" id="1491239at2"/>
<proteinExistence type="predicted"/>
<organism evidence="2 3">
    <name type="scientific">Flavobacterium johnsoniae</name>
    <name type="common">Cytophaga johnsonae</name>
    <dbReference type="NCBI Taxonomy" id="986"/>
    <lineage>
        <taxon>Bacteria</taxon>
        <taxon>Pseudomonadati</taxon>
        <taxon>Bacteroidota</taxon>
        <taxon>Flavobacteriia</taxon>
        <taxon>Flavobacteriales</taxon>
        <taxon>Flavobacteriaceae</taxon>
        <taxon>Flavobacterium</taxon>
    </lineage>
</organism>
<gene>
    <name evidence="2" type="ORF">BKM63_09420</name>
</gene>
<accession>A0A1J7CQE9</accession>
<keyword evidence="3" id="KW-1185">Reference proteome</keyword>
<sequence>MKNRIVFFSCFILMSLTSFSQSISSSPYSLYGLGSLYDSDFGSLPSMGSSGIALPSDSFINNLNPASLGFMPLNHFMLDVGGKAIATTYENKTLTEKRNNFQFSHIAFAFPVTKNSGFSVALCPYSSATFKISDLILPISDSQETYSLTAEGSGGLNNFDFSYGYRFGKKLTVGVSAALLFGNTVDDRTFTILNSITTIHKRNDYNGVHATAGGQYVIDSTFTIGGTVKLPSRVKSSKVQSVETTKDGVVTAIESDKGSDIDDYYMPLEIGVGVSKRFKNVLNVTLDYEKSLWNDTKQSELYGDFVNQDRFALGFAYFNPKKNFRKYWDRIQYFAGANFDTGYLEIDGKRVNNASVSVGVNLPIENTFSALNISYSYGQKGTVSNNLIKENYHKISINLSLDGIWFVKRKFE</sequence>
<dbReference type="RefSeq" id="WP_071636368.1">
    <property type="nucleotide sequence ID" value="NZ_MLFK01000006.1"/>
</dbReference>
<evidence type="ECO:0000313" key="2">
    <source>
        <dbReference type="EMBL" id="OIV41874.1"/>
    </source>
</evidence>
<comment type="caution">
    <text evidence="2">The sequence shown here is derived from an EMBL/GenBank/DDBJ whole genome shotgun (WGS) entry which is preliminary data.</text>
</comment>
<dbReference type="SUPFAM" id="SSF56935">
    <property type="entry name" value="Porins"/>
    <property type="match status" value="1"/>
</dbReference>
<feature type="signal peptide" evidence="1">
    <location>
        <begin position="1"/>
        <end position="20"/>
    </location>
</feature>
<evidence type="ECO:0000313" key="3">
    <source>
        <dbReference type="Proteomes" id="UP000182826"/>
    </source>
</evidence>
<reference evidence="2 3" key="1">
    <citation type="submission" date="2016-10" db="EMBL/GenBank/DDBJ databases">
        <title>Draft Genome Sequence of Rhizobacteria Flavobacterium johnsoniae CI04.</title>
        <authorList>
            <person name="Bravo J.I."/>
            <person name="Lozano G.L."/>
            <person name="Handelsman J."/>
        </authorList>
    </citation>
    <scope>NUCLEOTIDE SEQUENCE [LARGE SCALE GENOMIC DNA]</scope>
    <source>
        <strain evidence="2 3">CI04</strain>
    </source>
</reference>